<dbReference type="InterPro" id="IPR007037">
    <property type="entry name" value="SIP_rossman_dom"/>
</dbReference>
<evidence type="ECO:0000313" key="3">
    <source>
        <dbReference type="EMBL" id="TQL49733.1"/>
    </source>
</evidence>
<feature type="domain" description="SIP-like Rossmann fold" evidence="1">
    <location>
        <begin position="153"/>
        <end position="270"/>
    </location>
</feature>
<proteinExistence type="predicted"/>
<dbReference type="CDD" id="cd06193">
    <property type="entry name" value="siderophore_interacting"/>
    <property type="match status" value="1"/>
</dbReference>
<feature type="domain" description="Siderophore-interacting FAD-binding" evidence="2">
    <location>
        <begin position="9"/>
        <end position="140"/>
    </location>
</feature>
<dbReference type="AlphaFoldDB" id="A0A542YNP7"/>
<dbReference type="EMBL" id="VFOP01000001">
    <property type="protein sequence ID" value="TQL49733.1"/>
    <property type="molecule type" value="Genomic_DNA"/>
</dbReference>
<dbReference type="Proteomes" id="UP000319516">
    <property type="component" value="Unassembled WGS sequence"/>
</dbReference>
<dbReference type="OrthoDB" id="3291337at2"/>
<evidence type="ECO:0000259" key="2">
    <source>
        <dbReference type="Pfam" id="PF08021"/>
    </source>
</evidence>
<dbReference type="PANTHER" id="PTHR30157:SF0">
    <property type="entry name" value="NADPH-DEPENDENT FERRIC-CHELATE REDUCTASE"/>
    <property type="match status" value="1"/>
</dbReference>
<evidence type="ECO:0000259" key="1">
    <source>
        <dbReference type="Pfam" id="PF04954"/>
    </source>
</evidence>
<dbReference type="Pfam" id="PF08021">
    <property type="entry name" value="FAD_binding_9"/>
    <property type="match status" value="1"/>
</dbReference>
<evidence type="ECO:0000313" key="4">
    <source>
        <dbReference type="Proteomes" id="UP000319516"/>
    </source>
</evidence>
<dbReference type="InterPro" id="IPR039374">
    <property type="entry name" value="SIP_fam"/>
</dbReference>
<dbReference type="Gene3D" id="3.40.50.80">
    <property type="entry name" value="Nucleotide-binding domain of ferredoxin-NADP reductase (FNR) module"/>
    <property type="match status" value="1"/>
</dbReference>
<dbReference type="Gene3D" id="2.40.30.10">
    <property type="entry name" value="Translation factors"/>
    <property type="match status" value="1"/>
</dbReference>
<protein>
    <submittedName>
        <fullName evidence="3">NADPH-dependent ferric siderophore reductase</fullName>
    </submittedName>
</protein>
<dbReference type="InterPro" id="IPR039261">
    <property type="entry name" value="FNR_nucleotide-bd"/>
</dbReference>
<organism evidence="3 4">
    <name type="scientific">Ornithinicoccus hortensis</name>
    <dbReference type="NCBI Taxonomy" id="82346"/>
    <lineage>
        <taxon>Bacteria</taxon>
        <taxon>Bacillati</taxon>
        <taxon>Actinomycetota</taxon>
        <taxon>Actinomycetes</taxon>
        <taxon>Micrococcales</taxon>
        <taxon>Intrasporangiaceae</taxon>
        <taxon>Ornithinicoccus</taxon>
    </lineage>
</organism>
<reference evidence="3 4" key="1">
    <citation type="submission" date="2019-06" db="EMBL/GenBank/DDBJ databases">
        <title>Sequencing the genomes of 1000 actinobacteria strains.</title>
        <authorList>
            <person name="Klenk H.-P."/>
        </authorList>
    </citation>
    <scope>NUCLEOTIDE SEQUENCE [LARGE SCALE GENOMIC DNA]</scope>
    <source>
        <strain evidence="3 4">DSM 12335</strain>
    </source>
</reference>
<dbReference type="InterPro" id="IPR013113">
    <property type="entry name" value="SIP_FAD-bd"/>
</dbReference>
<comment type="caution">
    <text evidence="3">The sequence shown here is derived from an EMBL/GenBank/DDBJ whole genome shotgun (WGS) entry which is preliminary data.</text>
</comment>
<dbReference type="RefSeq" id="WP_141783954.1">
    <property type="nucleotide sequence ID" value="NZ_BAAAIK010000003.1"/>
</dbReference>
<gene>
    <name evidence="3" type="ORF">FB467_0821</name>
</gene>
<keyword evidence="4" id="KW-1185">Reference proteome</keyword>
<dbReference type="Pfam" id="PF04954">
    <property type="entry name" value="SIP"/>
    <property type="match status" value="1"/>
</dbReference>
<dbReference type="PANTHER" id="PTHR30157">
    <property type="entry name" value="FERRIC REDUCTASE, NADPH-DEPENDENT"/>
    <property type="match status" value="1"/>
</dbReference>
<sequence length="277" mass="30298">MPAVVELSVRRSVRVSAHFQRVTVGGPALDRMPNAGLDQWFRMFFRLPGQDRLRLPECLASSRTDTAGTVEATGWYQQWLAMPEEQRPGCRNYTVRAFRPDDRELDIDFVLHPGPSGRIDSPDAGWAVRAEPDEPVVLLDQGTTFAPSAGSRGVLLAGEESALPALEGILAGLDPTTRGRAVLEVPERDDIRPLTHPTGVTLDWVVRTARSPGSVLGRAALEHVRDGPPVDRLAYVFVAGESGLATGLRRHLVRAGHDPALIRFAGYWKSERTTKAA</sequence>
<accession>A0A542YNP7</accession>
<name>A0A542YNP7_9MICO</name>